<keyword evidence="1 4" id="KW-0489">Methyltransferase</keyword>
<dbReference type="RefSeq" id="WP_138456784.1">
    <property type="nucleotide sequence ID" value="NZ_VBUU01000014.1"/>
</dbReference>
<dbReference type="EMBL" id="VBUU01000014">
    <property type="protein sequence ID" value="TLG09512.1"/>
    <property type="molecule type" value="Genomic_DNA"/>
</dbReference>
<dbReference type="PANTHER" id="PTHR43619:SF2">
    <property type="entry name" value="S-ADENOSYL-L-METHIONINE-DEPENDENT METHYLTRANSFERASES SUPERFAMILY PROTEIN"/>
    <property type="match status" value="1"/>
</dbReference>
<dbReference type="InterPro" id="IPR006129">
    <property type="entry name" value="AdhesinB"/>
</dbReference>
<dbReference type="GO" id="GO:0046872">
    <property type="term" value="F:metal ion binding"/>
    <property type="evidence" value="ECO:0007669"/>
    <property type="project" value="InterPro"/>
</dbReference>
<evidence type="ECO:0000313" key="4">
    <source>
        <dbReference type="EMBL" id="TLG09512.1"/>
    </source>
</evidence>
<dbReference type="GO" id="GO:0008168">
    <property type="term" value="F:methyltransferase activity"/>
    <property type="evidence" value="ECO:0007669"/>
    <property type="project" value="UniProtKB-KW"/>
</dbReference>
<name>A0A5R8PCU8_9NOCA</name>
<proteinExistence type="predicted"/>
<comment type="caution">
    <text evidence="4">The sequence shown here is derived from an EMBL/GenBank/DDBJ whole genome shotgun (WGS) entry which is preliminary data.</text>
</comment>
<sequence>MSMIARMIVALLAAMMALTGCADSGPDRGGVVVTTDILGDITQAIVGDAAPVSVLMPRAGDPHSFAVSAQQAAGLERTGLIVANGLGLEEGVLRNVEAAADAGVPTVYVGLSGIPLTMLWTLHNRASESLRADAVLRDPECVRIYQSIDFDYEAAFGKPDGTHAVRSVRFDEVLRPWLAAHPGGTVVELAAGLETQFQRCDDGKVRWLCVDVPEAIEIRERYLPATDRCRHLPVSALDLSWLDHVEDPQRGVFVSAQGLFMYFEPDDVRRLCVAIVERFPGVELMFDTIPPWFSEKTMKGYRKTPVYTAPPMPWGVERSRIEGLLRRWSPKFAEIRVRSYGPSHGVLAVTAPIFDRLPVLRDIPPSIVWARAHE</sequence>
<feature type="signal peptide" evidence="3">
    <location>
        <begin position="1"/>
        <end position="22"/>
    </location>
</feature>
<reference evidence="4 5" key="1">
    <citation type="submission" date="2019-05" db="EMBL/GenBank/DDBJ databases">
        <title>Genomes sequences of two Nocardia cyriacigeorgica environmental isolates, type strains Nocardia asteroides ATCC 19247 and Nocardia cyriacigeorgica DSM 44484.</title>
        <authorList>
            <person name="Vautrin F."/>
            <person name="Bergeron E."/>
            <person name="Dubost A."/>
            <person name="Abrouk D."/>
            <person name="Rodriguez Nava V."/>
            <person name="Pujic P."/>
        </authorList>
    </citation>
    <scope>NUCLEOTIDE SEQUENCE [LARGE SCALE GENOMIC DNA]</scope>
    <source>
        <strain evidence="4 5">EML 1456</strain>
    </source>
</reference>
<dbReference type="Proteomes" id="UP000308349">
    <property type="component" value="Unassembled WGS sequence"/>
</dbReference>
<protein>
    <submittedName>
        <fullName evidence="4">Class I SAM-dependent methyltransferase</fullName>
    </submittedName>
</protein>
<evidence type="ECO:0000256" key="3">
    <source>
        <dbReference type="SAM" id="SignalP"/>
    </source>
</evidence>
<dbReference type="GO" id="GO:0007155">
    <property type="term" value="P:cell adhesion"/>
    <property type="evidence" value="ECO:0007669"/>
    <property type="project" value="InterPro"/>
</dbReference>
<dbReference type="SUPFAM" id="SSF53335">
    <property type="entry name" value="S-adenosyl-L-methionine-dependent methyltransferases"/>
    <property type="match status" value="1"/>
</dbReference>
<evidence type="ECO:0000256" key="2">
    <source>
        <dbReference type="ARBA" id="ARBA00022679"/>
    </source>
</evidence>
<accession>A0A5R8PCU8</accession>
<dbReference type="SUPFAM" id="SSF53807">
    <property type="entry name" value="Helical backbone' metal receptor"/>
    <property type="match status" value="1"/>
</dbReference>
<dbReference type="Gene3D" id="3.40.50.150">
    <property type="entry name" value="Vaccinia Virus protein VP39"/>
    <property type="match status" value="1"/>
</dbReference>
<dbReference type="Pfam" id="PF04072">
    <property type="entry name" value="LCM"/>
    <property type="match status" value="1"/>
</dbReference>
<dbReference type="GO" id="GO:0030001">
    <property type="term" value="P:metal ion transport"/>
    <property type="evidence" value="ECO:0007669"/>
    <property type="project" value="InterPro"/>
</dbReference>
<feature type="chain" id="PRO_5024446401" evidence="3">
    <location>
        <begin position="23"/>
        <end position="374"/>
    </location>
</feature>
<evidence type="ECO:0000313" key="5">
    <source>
        <dbReference type="Proteomes" id="UP000308349"/>
    </source>
</evidence>
<dbReference type="InterPro" id="IPR007213">
    <property type="entry name" value="Ppm1/Ppm2/Tcmp"/>
</dbReference>
<dbReference type="PRINTS" id="PR00691">
    <property type="entry name" value="ADHESINB"/>
</dbReference>
<evidence type="ECO:0000256" key="1">
    <source>
        <dbReference type="ARBA" id="ARBA00022603"/>
    </source>
</evidence>
<dbReference type="AlphaFoldDB" id="A0A5R8PCU8"/>
<keyword evidence="2 4" id="KW-0808">Transferase</keyword>
<keyword evidence="3" id="KW-0732">Signal</keyword>
<organism evidence="4 5">
    <name type="scientific">Nocardia cyriacigeorgica</name>
    <dbReference type="NCBI Taxonomy" id="135487"/>
    <lineage>
        <taxon>Bacteria</taxon>
        <taxon>Bacillati</taxon>
        <taxon>Actinomycetota</taxon>
        <taxon>Actinomycetes</taxon>
        <taxon>Mycobacteriales</taxon>
        <taxon>Nocardiaceae</taxon>
        <taxon>Nocardia</taxon>
    </lineage>
</organism>
<dbReference type="GO" id="GO:0032259">
    <property type="term" value="P:methylation"/>
    <property type="evidence" value="ECO:0007669"/>
    <property type="project" value="UniProtKB-KW"/>
</dbReference>
<dbReference type="InterPro" id="IPR006127">
    <property type="entry name" value="ZnuA-like"/>
</dbReference>
<dbReference type="PROSITE" id="PS51257">
    <property type="entry name" value="PROKAR_LIPOPROTEIN"/>
    <property type="match status" value="1"/>
</dbReference>
<dbReference type="OrthoDB" id="9800233at2"/>
<dbReference type="Pfam" id="PF01297">
    <property type="entry name" value="ZnuA"/>
    <property type="match status" value="1"/>
</dbReference>
<gene>
    <name evidence="4" type="ORF">FEK35_15450</name>
</gene>
<dbReference type="PANTHER" id="PTHR43619">
    <property type="entry name" value="S-ADENOSYL-L-METHIONINE-DEPENDENT METHYLTRANSFERASE YKTD-RELATED"/>
    <property type="match status" value="1"/>
</dbReference>
<dbReference type="InterPro" id="IPR029063">
    <property type="entry name" value="SAM-dependent_MTases_sf"/>
</dbReference>